<protein>
    <submittedName>
        <fullName evidence="1">Uncharacterized protein</fullName>
    </submittedName>
</protein>
<organism evidence="1 2">
    <name type="scientific">Desmospora activa DSM 45169</name>
    <dbReference type="NCBI Taxonomy" id="1121389"/>
    <lineage>
        <taxon>Bacteria</taxon>
        <taxon>Bacillati</taxon>
        <taxon>Bacillota</taxon>
        <taxon>Bacilli</taxon>
        <taxon>Bacillales</taxon>
        <taxon>Thermoactinomycetaceae</taxon>
        <taxon>Desmospora</taxon>
    </lineage>
</organism>
<name>A0A2T4ZCU9_9BACL</name>
<dbReference type="EMBL" id="PZZP01000001">
    <property type="protein sequence ID" value="PTM59709.1"/>
    <property type="molecule type" value="Genomic_DNA"/>
</dbReference>
<evidence type="ECO:0000313" key="2">
    <source>
        <dbReference type="Proteomes" id="UP000241639"/>
    </source>
</evidence>
<keyword evidence="2" id="KW-1185">Reference proteome</keyword>
<gene>
    <name evidence="1" type="ORF">C8J48_2339</name>
</gene>
<accession>A0A2T4ZCU9</accession>
<sequence length="77" mass="8931">MVTLFCVDDYIEKQLTGKGSEPMDKFHSLDLLMLELNLDLANQAYAPWSITKLNEINRHRRAIKEQFGTLPTLKPRI</sequence>
<proteinExistence type="predicted"/>
<comment type="caution">
    <text evidence="1">The sequence shown here is derived from an EMBL/GenBank/DDBJ whole genome shotgun (WGS) entry which is preliminary data.</text>
</comment>
<reference evidence="1 2" key="1">
    <citation type="submission" date="2018-04" db="EMBL/GenBank/DDBJ databases">
        <title>Genomic Encyclopedia of Archaeal and Bacterial Type Strains, Phase II (KMG-II): from individual species to whole genera.</title>
        <authorList>
            <person name="Goeker M."/>
        </authorList>
    </citation>
    <scope>NUCLEOTIDE SEQUENCE [LARGE SCALE GENOMIC DNA]</scope>
    <source>
        <strain evidence="1 2">DSM 45169</strain>
    </source>
</reference>
<dbReference type="Proteomes" id="UP000241639">
    <property type="component" value="Unassembled WGS sequence"/>
</dbReference>
<dbReference type="AlphaFoldDB" id="A0A2T4ZCU9"/>
<evidence type="ECO:0000313" key="1">
    <source>
        <dbReference type="EMBL" id="PTM59709.1"/>
    </source>
</evidence>